<keyword evidence="2" id="KW-1185">Reference proteome</keyword>
<protein>
    <submittedName>
        <fullName evidence="1">Uncharacterized protein</fullName>
    </submittedName>
</protein>
<reference evidence="1 2" key="1">
    <citation type="journal article" date="2024" name="G3 (Bethesda)">
        <title>Genome assembly of Hibiscus sabdariffa L. provides insights into metabolisms of medicinal natural products.</title>
        <authorList>
            <person name="Kim T."/>
        </authorList>
    </citation>
    <scope>NUCLEOTIDE SEQUENCE [LARGE SCALE GENOMIC DNA]</scope>
    <source>
        <strain evidence="1">TK-2024</strain>
        <tissue evidence="1">Old leaves</tissue>
    </source>
</reference>
<evidence type="ECO:0000313" key="2">
    <source>
        <dbReference type="Proteomes" id="UP001472677"/>
    </source>
</evidence>
<accession>A0ABR2ENS1</accession>
<gene>
    <name evidence="1" type="ORF">V6N12_010405</name>
</gene>
<name>A0ABR2ENS1_9ROSI</name>
<proteinExistence type="predicted"/>
<evidence type="ECO:0000313" key="1">
    <source>
        <dbReference type="EMBL" id="KAK8562321.1"/>
    </source>
</evidence>
<sequence length="116" mass="12809">MGGVFKDDLIINEEVAADVAEKEKRQTEKLIDNTSERNVLVGQVVGLVENSGLVVKLVGGSETKKLKLAEKDVREFWGDDDFGFCYSEAAGKSSGLLVVWDNKSLQEEVYVVWLEG</sequence>
<comment type="caution">
    <text evidence="1">The sequence shown here is derived from an EMBL/GenBank/DDBJ whole genome shotgun (WGS) entry which is preliminary data.</text>
</comment>
<organism evidence="1 2">
    <name type="scientific">Hibiscus sabdariffa</name>
    <name type="common">roselle</name>
    <dbReference type="NCBI Taxonomy" id="183260"/>
    <lineage>
        <taxon>Eukaryota</taxon>
        <taxon>Viridiplantae</taxon>
        <taxon>Streptophyta</taxon>
        <taxon>Embryophyta</taxon>
        <taxon>Tracheophyta</taxon>
        <taxon>Spermatophyta</taxon>
        <taxon>Magnoliopsida</taxon>
        <taxon>eudicotyledons</taxon>
        <taxon>Gunneridae</taxon>
        <taxon>Pentapetalae</taxon>
        <taxon>rosids</taxon>
        <taxon>malvids</taxon>
        <taxon>Malvales</taxon>
        <taxon>Malvaceae</taxon>
        <taxon>Malvoideae</taxon>
        <taxon>Hibiscus</taxon>
    </lineage>
</organism>
<dbReference type="EMBL" id="JBBPBM010000012">
    <property type="protein sequence ID" value="KAK8562321.1"/>
    <property type="molecule type" value="Genomic_DNA"/>
</dbReference>
<dbReference type="Proteomes" id="UP001472677">
    <property type="component" value="Unassembled WGS sequence"/>
</dbReference>